<evidence type="ECO:0000256" key="1">
    <source>
        <dbReference type="SAM" id="MobiDB-lite"/>
    </source>
</evidence>
<name>A0A2Z6NYD6_TRISU</name>
<feature type="region of interest" description="Disordered" evidence="1">
    <location>
        <begin position="186"/>
        <end position="258"/>
    </location>
</feature>
<organism evidence="2 3">
    <name type="scientific">Trifolium subterraneum</name>
    <name type="common">Subterranean clover</name>
    <dbReference type="NCBI Taxonomy" id="3900"/>
    <lineage>
        <taxon>Eukaryota</taxon>
        <taxon>Viridiplantae</taxon>
        <taxon>Streptophyta</taxon>
        <taxon>Embryophyta</taxon>
        <taxon>Tracheophyta</taxon>
        <taxon>Spermatophyta</taxon>
        <taxon>Magnoliopsida</taxon>
        <taxon>eudicotyledons</taxon>
        <taxon>Gunneridae</taxon>
        <taxon>Pentapetalae</taxon>
        <taxon>rosids</taxon>
        <taxon>fabids</taxon>
        <taxon>Fabales</taxon>
        <taxon>Fabaceae</taxon>
        <taxon>Papilionoideae</taxon>
        <taxon>50 kb inversion clade</taxon>
        <taxon>NPAAA clade</taxon>
        <taxon>Hologalegina</taxon>
        <taxon>IRL clade</taxon>
        <taxon>Trifolieae</taxon>
        <taxon>Trifolium</taxon>
    </lineage>
</organism>
<feature type="compositionally biased region" description="Polar residues" evidence="1">
    <location>
        <begin position="111"/>
        <end position="123"/>
    </location>
</feature>
<evidence type="ECO:0000313" key="2">
    <source>
        <dbReference type="EMBL" id="GAU49128.1"/>
    </source>
</evidence>
<accession>A0A2Z6NYD6</accession>
<feature type="compositionally biased region" description="Polar residues" evidence="1">
    <location>
        <begin position="186"/>
        <end position="201"/>
    </location>
</feature>
<gene>
    <name evidence="2" type="ORF">TSUD_376710</name>
</gene>
<proteinExistence type="predicted"/>
<dbReference type="AlphaFoldDB" id="A0A2Z6NYD6"/>
<feature type="compositionally biased region" description="Acidic residues" evidence="1">
    <location>
        <begin position="223"/>
        <end position="243"/>
    </location>
</feature>
<keyword evidence="3" id="KW-1185">Reference proteome</keyword>
<dbReference type="Proteomes" id="UP000242715">
    <property type="component" value="Unassembled WGS sequence"/>
</dbReference>
<feature type="region of interest" description="Disordered" evidence="1">
    <location>
        <begin position="102"/>
        <end position="123"/>
    </location>
</feature>
<reference evidence="3" key="1">
    <citation type="journal article" date="2017" name="Front. Plant Sci.">
        <title>Climate Clever Clovers: New Paradigm to Reduce the Environmental Footprint of Ruminants by Breeding Low Methanogenic Forages Utilizing Haplotype Variation.</title>
        <authorList>
            <person name="Kaur P."/>
            <person name="Appels R."/>
            <person name="Bayer P.E."/>
            <person name="Keeble-Gagnere G."/>
            <person name="Wang J."/>
            <person name="Hirakawa H."/>
            <person name="Shirasawa K."/>
            <person name="Vercoe P."/>
            <person name="Stefanova K."/>
            <person name="Durmic Z."/>
            <person name="Nichols P."/>
            <person name="Revell C."/>
            <person name="Isobe S.N."/>
            <person name="Edwards D."/>
            <person name="Erskine W."/>
        </authorList>
    </citation>
    <scope>NUCLEOTIDE SEQUENCE [LARGE SCALE GENOMIC DNA]</scope>
    <source>
        <strain evidence="3">cv. Daliak</strain>
    </source>
</reference>
<sequence>MNISKIDKSKTATAKARLVRKKILQAKRRIRLLRHKQVQTPLINHSPTNTPLSGILNNVYSHNLPKAVSPFENIHASSSTSNISSEHIVNKDNVPNTKVQISCSKPRPKQSRNSVAPTRSPLGNITSAFVNQPTNHVHYPSTLPQTESYLPPVMNTNNVFGTKNRPHFQNIQVNLSNKFDSVDTTSHLPNFTTAQPSSSNTSKRKQTTIVPPFEMANHSESFDSSEDEDFENESQSESEDDDLPASASKNNLPVLQGL</sequence>
<protein>
    <submittedName>
        <fullName evidence="2">Uncharacterized protein</fullName>
    </submittedName>
</protein>
<feature type="compositionally biased region" description="Polar residues" evidence="1">
    <location>
        <begin position="247"/>
        <end position="258"/>
    </location>
</feature>
<dbReference type="EMBL" id="DF974519">
    <property type="protein sequence ID" value="GAU49128.1"/>
    <property type="molecule type" value="Genomic_DNA"/>
</dbReference>
<evidence type="ECO:0000313" key="3">
    <source>
        <dbReference type="Proteomes" id="UP000242715"/>
    </source>
</evidence>